<name>A0ABU9GTQ1_9GAMM</name>
<comment type="caution">
    <text evidence="1">The sequence shown here is derived from an EMBL/GenBank/DDBJ whole genome shotgun (WGS) entry which is preliminary data.</text>
</comment>
<evidence type="ECO:0008006" key="3">
    <source>
        <dbReference type="Google" id="ProtNLM"/>
    </source>
</evidence>
<gene>
    <name evidence="1" type="ORF">V6256_13865</name>
</gene>
<keyword evidence="2" id="KW-1185">Reference proteome</keyword>
<dbReference type="SUPFAM" id="SSF53756">
    <property type="entry name" value="UDP-Glycosyltransferase/glycogen phosphorylase"/>
    <property type="match status" value="2"/>
</dbReference>
<sequence length="1010" mass="114510">MSVKNVKDISPVNKCEILGCIDQIEDGFITGWACTAKFEVVDIDFYYNDSCFAKIKANMYREDLLANSIGNGMHAFKVAIPRTLFENSKFNVVAIIWFNNEKCKKLVKEFFLDGINSVVKQIKNDEKTRNFLESDKKSSEIQGKISLCAGGTVTGWLGSETLEVIPYITVNEKPCLLLSYNDNLNNDQKTSLTDMKFEAKLPDIDFDNLDIKLYAISLKGITFIHSKPILAGNVSPDSISAIFKALVIAKQKKSVGIVVWEGTHNPIGRAQVLFNILNANNRPAVIITYDIGFSSSPIWQPLINSDCKVLILPWKDREIYNQLFKNIGLNFDLVWICKPRFPSFVLAESISHDDTKYIVDLDDNEKEMSSSAAARDKPYGLLSAKMANNYLSRLPVRSVASKSLEIDFKGLLVRHARALNSVKRVRQTDLTKEIRIGFIGTVRPHKGVVKAAKAINELNKRKGTKFKFVVGGVYEPTTIRSELIKLGCEVHGNIDSSRLQIHLQNLDVIITGFPDVNANKEILKYQISSKIGDALSNQRTVLVPEGPSVNDLAGTPSIYLFNNFNFDRILLLAAEQSSKVELDEQFTLGWNYQQFLKLEKLTEDISPKGKSLFNLDKVKKVNKYKKVSSGRNVILIWKQHDSNLYGRRVDHLARSLVASGVRVTCLELISDGQFASYEKNSLRVDTDARYIVDDFRQKRKGFESHGIYYKTMLADCTQTIKTAIKHFLIEENLYPVNSSVVMFPAVPDWKVVSECFSGYRVTCDIVDNQLAWEKKKPLELLAQYKYIIDLSNHVVFNSEENCNFFTNAGYLDEKNVSILPNWYCLPPGYTPPKREVISNDLAYTSERPFKVVYSGNMNDRFDWDTVSRLSKEIDTPLEVHLIGNCQRQLDKMCILLDDASIIYHGPMRERELLVFMEGCDLAIMPHITDEHSSFMNPMKVNMYKAIGLYCVASTMPGVEFSNDLIEGAETSDEFVYKVKQFAEFNIDKSNCQFASEKKDESSIKYLKLLE</sequence>
<dbReference type="EMBL" id="JBAKAZ010000077">
    <property type="protein sequence ID" value="MEL0630693.1"/>
    <property type="molecule type" value="Genomic_DNA"/>
</dbReference>
<reference evidence="1 2" key="1">
    <citation type="submission" date="2024-02" db="EMBL/GenBank/DDBJ databases">
        <title>Bacteria isolated from the canopy kelp, Nereocystis luetkeana.</title>
        <authorList>
            <person name="Pfister C.A."/>
            <person name="Younker I.T."/>
            <person name="Light S.H."/>
        </authorList>
    </citation>
    <scope>NUCLEOTIDE SEQUENCE [LARGE SCALE GENOMIC DNA]</scope>
    <source>
        <strain evidence="1 2">TI.1.05</strain>
    </source>
</reference>
<proteinExistence type="predicted"/>
<organism evidence="1 2">
    <name type="scientific">Psychromonas aquatilis</name>
    <dbReference type="NCBI Taxonomy" id="2005072"/>
    <lineage>
        <taxon>Bacteria</taxon>
        <taxon>Pseudomonadati</taxon>
        <taxon>Pseudomonadota</taxon>
        <taxon>Gammaproteobacteria</taxon>
        <taxon>Alteromonadales</taxon>
        <taxon>Psychromonadaceae</taxon>
        <taxon>Psychromonas</taxon>
    </lineage>
</organism>
<evidence type="ECO:0000313" key="1">
    <source>
        <dbReference type="EMBL" id="MEL0630693.1"/>
    </source>
</evidence>
<protein>
    <recommendedName>
        <fullName evidence="3">Glycosyltransferase involved in cell wall biosynthesis</fullName>
    </recommendedName>
</protein>
<dbReference type="RefSeq" id="WP_341598820.1">
    <property type="nucleotide sequence ID" value="NZ_JBAKAZ010000077.1"/>
</dbReference>
<evidence type="ECO:0000313" key="2">
    <source>
        <dbReference type="Proteomes" id="UP001369082"/>
    </source>
</evidence>
<dbReference type="Proteomes" id="UP001369082">
    <property type="component" value="Unassembled WGS sequence"/>
</dbReference>
<dbReference type="Gene3D" id="3.40.50.2000">
    <property type="entry name" value="Glycogen Phosphorylase B"/>
    <property type="match status" value="1"/>
</dbReference>
<accession>A0ABU9GTQ1</accession>